<feature type="coiled-coil region" evidence="1">
    <location>
        <begin position="295"/>
        <end position="385"/>
    </location>
</feature>
<comment type="caution">
    <text evidence="3">The sequence shown here is derived from an EMBL/GenBank/DDBJ whole genome shotgun (WGS) entry which is preliminary data.</text>
</comment>
<dbReference type="Gene3D" id="1.20.120.330">
    <property type="entry name" value="Nucleotidyltransferases domain 2"/>
    <property type="match status" value="1"/>
</dbReference>
<keyword evidence="2" id="KW-0812">Transmembrane</keyword>
<organism evidence="3 4">
    <name type="scientific">Aliikangiella coralliicola</name>
    <dbReference type="NCBI Taxonomy" id="2592383"/>
    <lineage>
        <taxon>Bacteria</taxon>
        <taxon>Pseudomonadati</taxon>
        <taxon>Pseudomonadota</taxon>
        <taxon>Gammaproteobacteria</taxon>
        <taxon>Oceanospirillales</taxon>
        <taxon>Pleioneaceae</taxon>
        <taxon>Aliikangiella</taxon>
    </lineage>
</organism>
<keyword evidence="1" id="KW-0175">Coiled coil</keyword>
<name>A0A545UJB8_9GAMM</name>
<dbReference type="EMBL" id="VIKS01000001">
    <property type="protein sequence ID" value="TQV89533.1"/>
    <property type="molecule type" value="Genomic_DNA"/>
</dbReference>
<feature type="transmembrane region" description="Helical" evidence="2">
    <location>
        <begin position="421"/>
        <end position="444"/>
    </location>
</feature>
<dbReference type="AlphaFoldDB" id="A0A545UJB8"/>
<feature type="transmembrane region" description="Helical" evidence="2">
    <location>
        <begin position="85"/>
        <end position="104"/>
    </location>
</feature>
<evidence type="ECO:0000256" key="1">
    <source>
        <dbReference type="SAM" id="Coils"/>
    </source>
</evidence>
<gene>
    <name evidence="3" type="ORF">FLL46_01220</name>
</gene>
<dbReference type="RefSeq" id="WP_142891597.1">
    <property type="nucleotide sequence ID" value="NZ_ML660160.1"/>
</dbReference>
<feature type="coiled-coil region" evidence="1">
    <location>
        <begin position="148"/>
        <end position="215"/>
    </location>
</feature>
<dbReference type="Proteomes" id="UP000315439">
    <property type="component" value="Unassembled WGS sequence"/>
</dbReference>
<evidence type="ECO:0000313" key="4">
    <source>
        <dbReference type="Proteomes" id="UP000315439"/>
    </source>
</evidence>
<feature type="transmembrane region" description="Helical" evidence="2">
    <location>
        <begin position="58"/>
        <end position="79"/>
    </location>
</feature>
<keyword evidence="2" id="KW-1133">Transmembrane helix</keyword>
<feature type="transmembrane region" description="Helical" evidence="2">
    <location>
        <begin position="125"/>
        <end position="149"/>
    </location>
</feature>
<evidence type="ECO:0000313" key="3">
    <source>
        <dbReference type="EMBL" id="TQV89533.1"/>
    </source>
</evidence>
<proteinExistence type="predicted"/>
<reference evidence="3 4" key="1">
    <citation type="submission" date="2019-07" db="EMBL/GenBank/DDBJ databases">
        <title>Draft genome for Aliikangiella sp. M105.</title>
        <authorList>
            <person name="Wang G."/>
        </authorList>
    </citation>
    <scope>NUCLEOTIDE SEQUENCE [LARGE SCALE GENOMIC DNA]</scope>
    <source>
        <strain evidence="3 4">M105</strain>
    </source>
</reference>
<sequence length="496" mass="56806">MSDSPQPENKPVMAVSNDFNQHKQHDGQQDSRLFKFFSFLSLTDYEVLRECGKYDRTLVYAMVFRQLVTFAFTCLLFTYGVSMFLSFEAAIVVGFIFALTLFFLDQAIIGSDWALKNPFKGGIPFRSLMGLLPRIIYSLIIAVGLATLAEISLQANAIDEQIQKESNEKNREYFAKLEKYEQELETGISVDRKKVEDIQVEIQQLSERKTRYELASKTNDADTLGNTLAVKQSNLSELQHTQQVLISEISSINERLAKSREEYSFWFNEALLERTGKDGRAPTEGPKYRRAVATYTDLQEQINLLEGSLTDAQAKLEALKPGIETATSELNEVQKERNDLVLNETSYEQIKEDIFGLQEKLVVAKTDLNLAIEKKQQKLDEYRVKLEKDGLFYEVKTGMLRRYLALKNIHSDPEIGQAASLFSLLLKIFFIAIELMPVIIKLFFSPFSFYSLRMYRKMQIALLEEEELLEAAKAERKKARENRIKEAGELDAVNAI</sequence>
<protein>
    <submittedName>
        <fullName evidence="3">DUF4407 domain-containing protein</fullName>
    </submittedName>
</protein>
<dbReference type="InterPro" id="IPR025519">
    <property type="entry name" value="DUF4407"/>
</dbReference>
<dbReference type="Pfam" id="PF14362">
    <property type="entry name" value="DUF4407"/>
    <property type="match status" value="1"/>
</dbReference>
<accession>A0A545UJB8</accession>
<keyword evidence="4" id="KW-1185">Reference proteome</keyword>
<dbReference type="OrthoDB" id="6190783at2"/>
<evidence type="ECO:0000256" key="2">
    <source>
        <dbReference type="SAM" id="Phobius"/>
    </source>
</evidence>
<feature type="coiled-coil region" evidence="1">
    <location>
        <begin position="455"/>
        <end position="489"/>
    </location>
</feature>
<keyword evidence="2" id="KW-0472">Membrane</keyword>